<keyword evidence="3" id="KW-1185">Reference proteome</keyword>
<dbReference type="EMBL" id="MU001508">
    <property type="protein sequence ID" value="KAF2439733.1"/>
    <property type="molecule type" value="Genomic_DNA"/>
</dbReference>
<proteinExistence type="predicted"/>
<feature type="region of interest" description="Disordered" evidence="1">
    <location>
        <begin position="1"/>
        <end position="65"/>
    </location>
</feature>
<gene>
    <name evidence="2" type="ORF">P171DRAFT_110039</name>
</gene>
<name>A0A9P4U819_9PLEO</name>
<feature type="compositionally biased region" description="Basic and acidic residues" evidence="1">
    <location>
        <begin position="43"/>
        <end position="61"/>
    </location>
</feature>
<sequence length="193" mass="21775">MPKKHHPTYASTKPTYVHPSLQSSRNAASSSTPSPQTVNDRIQQLRREQAPRATAQRRDEVTELIVGHRTVPPELRRILHMAEVDAPKPKPGRRRLHGERPPPGPAAPTSWLSRSRWAPEYAKKSRIYDGHGNGVGRFCKLASVHNEEFKVRGYIFLGERSGLAQWVTETDRLGAIRSVRPRNKTLQKVEASV</sequence>
<reference evidence="2" key="1">
    <citation type="journal article" date="2020" name="Stud. Mycol.">
        <title>101 Dothideomycetes genomes: a test case for predicting lifestyles and emergence of pathogens.</title>
        <authorList>
            <person name="Haridas S."/>
            <person name="Albert R."/>
            <person name="Binder M."/>
            <person name="Bloem J."/>
            <person name="Labutti K."/>
            <person name="Salamov A."/>
            <person name="Andreopoulos B."/>
            <person name="Baker S."/>
            <person name="Barry K."/>
            <person name="Bills G."/>
            <person name="Bluhm B."/>
            <person name="Cannon C."/>
            <person name="Castanera R."/>
            <person name="Culley D."/>
            <person name="Daum C."/>
            <person name="Ezra D."/>
            <person name="Gonzalez J."/>
            <person name="Henrissat B."/>
            <person name="Kuo A."/>
            <person name="Liang C."/>
            <person name="Lipzen A."/>
            <person name="Lutzoni F."/>
            <person name="Magnuson J."/>
            <person name="Mondo S."/>
            <person name="Nolan M."/>
            <person name="Ohm R."/>
            <person name="Pangilinan J."/>
            <person name="Park H.-J."/>
            <person name="Ramirez L."/>
            <person name="Alfaro M."/>
            <person name="Sun H."/>
            <person name="Tritt A."/>
            <person name="Yoshinaga Y."/>
            <person name="Zwiers L.-H."/>
            <person name="Turgeon B."/>
            <person name="Goodwin S."/>
            <person name="Spatafora J."/>
            <person name="Crous P."/>
            <person name="Grigoriev I."/>
        </authorList>
    </citation>
    <scope>NUCLEOTIDE SEQUENCE</scope>
    <source>
        <strain evidence="2">CBS 690.94</strain>
    </source>
</reference>
<evidence type="ECO:0000313" key="3">
    <source>
        <dbReference type="Proteomes" id="UP000799764"/>
    </source>
</evidence>
<feature type="region of interest" description="Disordered" evidence="1">
    <location>
        <begin position="80"/>
        <end position="111"/>
    </location>
</feature>
<evidence type="ECO:0000313" key="2">
    <source>
        <dbReference type="EMBL" id="KAF2439733.1"/>
    </source>
</evidence>
<dbReference type="AlphaFoldDB" id="A0A9P4U819"/>
<dbReference type="OrthoDB" id="193467at2759"/>
<feature type="compositionally biased region" description="Low complexity" evidence="1">
    <location>
        <begin position="19"/>
        <end position="35"/>
    </location>
</feature>
<accession>A0A9P4U819</accession>
<evidence type="ECO:0000256" key="1">
    <source>
        <dbReference type="SAM" id="MobiDB-lite"/>
    </source>
</evidence>
<organism evidence="2 3">
    <name type="scientific">Karstenula rhodostoma CBS 690.94</name>
    <dbReference type="NCBI Taxonomy" id="1392251"/>
    <lineage>
        <taxon>Eukaryota</taxon>
        <taxon>Fungi</taxon>
        <taxon>Dikarya</taxon>
        <taxon>Ascomycota</taxon>
        <taxon>Pezizomycotina</taxon>
        <taxon>Dothideomycetes</taxon>
        <taxon>Pleosporomycetidae</taxon>
        <taxon>Pleosporales</taxon>
        <taxon>Massarineae</taxon>
        <taxon>Didymosphaeriaceae</taxon>
        <taxon>Karstenula</taxon>
    </lineage>
</organism>
<comment type="caution">
    <text evidence="2">The sequence shown here is derived from an EMBL/GenBank/DDBJ whole genome shotgun (WGS) entry which is preliminary data.</text>
</comment>
<protein>
    <submittedName>
        <fullName evidence="2">Uncharacterized protein</fullName>
    </submittedName>
</protein>
<dbReference type="Proteomes" id="UP000799764">
    <property type="component" value="Unassembled WGS sequence"/>
</dbReference>